<evidence type="ECO:0000313" key="2">
    <source>
        <dbReference type="Proteomes" id="UP001320876"/>
    </source>
</evidence>
<protein>
    <submittedName>
        <fullName evidence="1">Uncharacterized protein</fullName>
    </submittedName>
</protein>
<organism evidence="1 2">
    <name type="scientific">Luteolibacter arcticus</name>
    <dbReference type="NCBI Taxonomy" id="1581411"/>
    <lineage>
        <taxon>Bacteria</taxon>
        <taxon>Pseudomonadati</taxon>
        <taxon>Verrucomicrobiota</taxon>
        <taxon>Verrucomicrobiia</taxon>
        <taxon>Verrucomicrobiales</taxon>
        <taxon>Verrucomicrobiaceae</taxon>
        <taxon>Luteolibacter</taxon>
    </lineage>
</organism>
<comment type="caution">
    <text evidence="1">The sequence shown here is derived from an EMBL/GenBank/DDBJ whole genome shotgun (WGS) entry which is preliminary data.</text>
</comment>
<keyword evidence="2" id="KW-1185">Reference proteome</keyword>
<accession>A0ABT3GD02</accession>
<reference evidence="1 2" key="1">
    <citation type="submission" date="2022-10" db="EMBL/GenBank/DDBJ databases">
        <title>Luteolibacter arcticus strain CCTCC AB 2014275, whole genome shotgun sequencing project.</title>
        <authorList>
            <person name="Zhao G."/>
            <person name="Shen L."/>
        </authorList>
    </citation>
    <scope>NUCLEOTIDE SEQUENCE [LARGE SCALE GENOMIC DNA]</scope>
    <source>
        <strain evidence="1 2">CCTCC AB 2014275</strain>
    </source>
</reference>
<gene>
    <name evidence="1" type="ORF">OKA05_02080</name>
</gene>
<dbReference type="Proteomes" id="UP001320876">
    <property type="component" value="Unassembled WGS sequence"/>
</dbReference>
<sequence>MRLTVDLQSLQLIISAGDRKRLSLVEFKRGDSTPLEVQFVRAGVAEALPEGSVLSFGLKESGKYDGDFAVFFDEFAAPTATPNFIYAGTPNFNTEELDDLLFVDGTSANDKASVDLMGEFSWAVGEADPVSIRTFTCRVHNDVIRGDEGTPLPLPSPEDWLAAHGIVYDPAIIGLTGGGATTLDGIEVSDVAAGRLQAVFTAPRFAIYRLNNGAATEAEPTVVVPDDDATKHWGLVSILAANLKIPSADGWFGTLEADDLTADRTYQLPDRPGTLIPFINIVANTTDNAGLSLVSGVFKLVMRHQTANTWHELKIVDSSGTPTLSISSAL</sequence>
<name>A0ABT3GD02_9BACT</name>
<proteinExistence type="predicted"/>
<dbReference type="EMBL" id="JAPDDT010000001">
    <property type="protein sequence ID" value="MCW1921321.1"/>
    <property type="molecule type" value="Genomic_DNA"/>
</dbReference>
<evidence type="ECO:0000313" key="1">
    <source>
        <dbReference type="EMBL" id="MCW1921321.1"/>
    </source>
</evidence>
<dbReference type="RefSeq" id="WP_264485430.1">
    <property type="nucleotide sequence ID" value="NZ_JAPDDT010000001.1"/>
</dbReference>